<sequence>MLLYTLIAGIPTFTLYRNGTGANKPSAVAGRSYKAAASGKRKPQAGNEA</sequence>
<proteinExistence type="predicted"/>
<keyword evidence="2" id="KW-1185">Reference proteome</keyword>
<reference evidence="1" key="1">
    <citation type="submission" date="2021-03" db="EMBL/GenBank/DDBJ databases">
        <title>Antimicrobial resistance genes in bacteria isolated from Japanese honey, and their potential for conferring macrolide and lincosamide resistance in the American foulbrood pathogen Paenibacillus larvae.</title>
        <authorList>
            <person name="Okamoto M."/>
            <person name="Kumagai M."/>
            <person name="Kanamori H."/>
            <person name="Takamatsu D."/>
        </authorList>
    </citation>
    <scope>NUCLEOTIDE SEQUENCE</scope>
    <source>
        <strain evidence="1">J2TS6</strain>
    </source>
</reference>
<dbReference type="EMBL" id="BORQ01000001">
    <property type="protein sequence ID" value="GIO29453.1"/>
    <property type="molecule type" value="Genomic_DNA"/>
</dbReference>
<gene>
    <name evidence="1" type="ORF">J2TS6_05940</name>
</gene>
<protein>
    <submittedName>
        <fullName evidence="1">Uncharacterized protein</fullName>
    </submittedName>
</protein>
<name>A0A919XDK1_9BACL</name>
<dbReference type="AlphaFoldDB" id="A0A919XDK1"/>
<dbReference type="Proteomes" id="UP000679779">
    <property type="component" value="Unassembled WGS sequence"/>
</dbReference>
<evidence type="ECO:0000313" key="1">
    <source>
        <dbReference type="EMBL" id="GIO29453.1"/>
    </source>
</evidence>
<accession>A0A919XDK1</accession>
<comment type="caution">
    <text evidence="1">The sequence shown here is derived from an EMBL/GenBank/DDBJ whole genome shotgun (WGS) entry which is preliminary data.</text>
</comment>
<evidence type="ECO:0000313" key="2">
    <source>
        <dbReference type="Proteomes" id="UP000679779"/>
    </source>
</evidence>
<organism evidence="1 2">
    <name type="scientific">Paenibacillus albilobatus</name>
    <dbReference type="NCBI Taxonomy" id="2716884"/>
    <lineage>
        <taxon>Bacteria</taxon>
        <taxon>Bacillati</taxon>
        <taxon>Bacillota</taxon>
        <taxon>Bacilli</taxon>
        <taxon>Bacillales</taxon>
        <taxon>Paenibacillaceae</taxon>
        <taxon>Paenibacillus</taxon>
    </lineage>
</organism>